<reference evidence="3 4" key="1">
    <citation type="submission" date="2019-02" db="EMBL/GenBank/DDBJ databases">
        <title>Deep-cultivation of Planctomycetes and their phenomic and genomic characterization uncovers novel biology.</title>
        <authorList>
            <person name="Wiegand S."/>
            <person name="Jogler M."/>
            <person name="Boedeker C."/>
            <person name="Pinto D."/>
            <person name="Vollmers J."/>
            <person name="Rivas-Marin E."/>
            <person name="Kohn T."/>
            <person name="Peeters S.H."/>
            <person name="Heuer A."/>
            <person name="Rast P."/>
            <person name="Oberbeckmann S."/>
            <person name="Bunk B."/>
            <person name="Jeske O."/>
            <person name="Meyerdierks A."/>
            <person name="Storesund J.E."/>
            <person name="Kallscheuer N."/>
            <person name="Luecker S."/>
            <person name="Lage O.M."/>
            <person name="Pohl T."/>
            <person name="Merkel B.J."/>
            <person name="Hornburger P."/>
            <person name="Mueller R.-W."/>
            <person name="Bruemmer F."/>
            <person name="Labrenz M."/>
            <person name="Spormann A.M."/>
            <person name="Op den Camp H."/>
            <person name="Overmann J."/>
            <person name="Amann R."/>
            <person name="Jetten M.S.M."/>
            <person name="Mascher T."/>
            <person name="Medema M.H."/>
            <person name="Devos D.P."/>
            <person name="Kaster A.-K."/>
            <person name="Ovreas L."/>
            <person name="Rohde M."/>
            <person name="Galperin M.Y."/>
            <person name="Jogler C."/>
        </authorList>
    </citation>
    <scope>NUCLEOTIDE SEQUENCE [LARGE SCALE GENOMIC DNA]</scope>
    <source>
        <strain evidence="3 4">Pla133</strain>
    </source>
</reference>
<feature type="domain" description="CAAX prenyl protease 2/Lysostaphin resistance protein A-like" evidence="2">
    <location>
        <begin position="124"/>
        <end position="214"/>
    </location>
</feature>
<dbReference type="AlphaFoldDB" id="A0A518BLF5"/>
<feature type="transmembrane region" description="Helical" evidence="1">
    <location>
        <begin position="24"/>
        <end position="43"/>
    </location>
</feature>
<dbReference type="EMBL" id="CP036287">
    <property type="protein sequence ID" value="QDU67806.1"/>
    <property type="molecule type" value="Genomic_DNA"/>
</dbReference>
<dbReference type="GO" id="GO:0080120">
    <property type="term" value="P:CAAX-box protein maturation"/>
    <property type="evidence" value="ECO:0007669"/>
    <property type="project" value="UniProtKB-ARBA"/>
</dbReference>
<dbReference type="Proteomes" id="UP000316921">
    <property type="component" value="Chromosome"/>
</dbReference>
<dbReference type="RefSeq" id="WP_419191526.1">
    <property type="nucleotide sequence ID" value="NZ_CP036287.1"/>
</dbReference>
<dbReference type="GO" id="GO:0004175">
    <property type="term" value="F:endopeptidase activity"/>
    <property type="evidence" value="ECO:0007669"/>
    <property type="project" value="UniProtKB-ARBA"/>
</dbReference>
<dbReference type="InterPro" id="IPR003675">
    <property type="entry name" value="Rce1/LyrA-like_dom"/>
</dbReference>
<evidence type="ECO:0000259" key="2">
    <source>
        <dbReference type="Pfam" id="PF02517"/>
    </source>
</evidence>
<evidence type="ECO:0000313" key="3">
    <source>
        <dbReference type="EMBL" id="QDU67806.1"/>
    </source>
</evidence>
<keyword evidence="4" id="KW-1185">Reference proteome</keyword>
<keyword evidence="1" id="KW-1133">Transmembrane helix</keyword>
<sequence>MQRLQRARASQLARRLQAASRSRLWLRIELGLIFFGIPTVVLVCRLSGFRLPLVPTLLVVCAGIVAMLVRDPHFDRRVLATLRGLGNESRRVLLFFAVSAAVLMAYTAWVWPERFLDLPRERPWLWAMVMVLYPVLSVLPQELIYRVYFFHRYSRAVGDPRVLLALSAVAFGYVHVLYGAWISVILTLVGGLLFGLTYLRTRSIWLVSLEHALYGCFLFTVGLGRFFYEAV</sequence>
<keyword evidence="3" id="KW-0645">Protease</keyword>
<proteinExistence type="predicted"/>
<evidence type="ECO:0000256" key="1">
    <source>
        <dbReference type="SAM" id="Phobius"/>
    </source>
</evidence>
<feature type="transmembrane region" description="Helical" evidence="1">
    <location>
        <begin position="156"/>
        <end position="174"/>
    </location>
</feature>
<evidence type="ECO:0000313" key="4">
    <source>
        <dbReference type="Proteomes" id="UP000316921"/>
    </source>
</evidence>
<feature type="transmembrane region" description="Helical" evidence="1">
    <location>
        <begin position="92"/>
        <end position="112"/>
    </location>
</feature>
<dbReference type="KEGG" id="pbap:Pla133_28950"/>
<keyword evidence="3" id="KW-0378">Hydrolase</keyword>
<dbReference type="Pfam" id="PF02517">
    <property type="entry name" value="Rce1-like"/>
    <property type="match status" value="1"/>
</dbReference>
<organism evidence="3 4">
    <name type="scientific">Engelhardtia mirabilis</name>
    <dbReference type="NCBI Taxonomy" id="2528011"/>
    <lineage>
        <taxon>Bacteria</taxon>
        <taxon>Pseudomonadati</taxon>
        <taxon>Planctomycetota</taxon>
        <taxon>Planctomycetia</taxon>
        <taxon>Planctomycetia incertae sedis</taxon>
        <taxon>Engelhardtia</taxon>
    </lineage>
</organism>
<protein>
    <submittedName>
        <fullName evidence="3">CAAX amino terminal protease self-immunity</fullName>
    </submittedName>
</protein>
<feature type="transmembrane region" description="Helical" evidence="1">
    <location>
        <begin position="49"/>
        <end position="69"/>
    </location>
</feature>
<keyword evidence="1" id="KW-0472">Membrane</keyword>
<feature type="transmembrane region" description="Helical" evidence="1">
    <location>
        <begin position="211"/>
        <end position="228"/>
    </location>
</feature>
<feature type="transmembrane region" description="Helical" evidence="1">
    <location>
        <begin position="124"/>
        <end position="144"/>
    </location>
</feature>
<name>A0A518BLF5_9BACT</name>
<dbReference type="GO" id="GO:0006508">
    <property type="term" value="P:proteolysis"/>
    <property type="evidence" value="ECO:0007669"/>
    <property type="project" value="UniProtKB-KW"/>
</dbReference>
<accession>A0A518BLF5</accession>
<keyword evidence="1" id="KW-0812">Transmembrane</keyword>
<gene>
    <name evidence="3" type="ORF">Pla133_28950</name>
</gene>